<dbReference type="Gene3D" id="2.10.260.10">
    <property type="match status" value="1"/>
</dbReference>
<dbReference type="GO" id="GO:0003677">
    <property type="term" value="F:DNA binding"/>
    <property type="evidence" value="ECO:0007669"/>
    <property type="project" value="InterPro"/>
</dbReference>
<name>A0A1G2P0H6_9BACT</name>
<dbReference type="Pfam" id="PF04014">
    <property type="entry name" value="MazE_antitoxin"/>
    <property type="match status" value="1"/>
</dbReference>
<dbReference type="AlphaFoldDB" id="A0A1G2P0H6"/>
<protein>
    <recommendedName>
        <fullName evidence="1">SpoVT-AbrB domain-containing protein</fullName>
    </recommendedName>
</protein>
<accession>A0A1G2P0H6</accession>
<evidence type="ECO:0000259" key="1">
    <source>
        <dbReference type="SMART" id="SM00966"/>
    </source>
</evidence>
<dbReference type="Proteomes" id="UP000177269">
    <property type="component" value="Unassembled WGS sequence"/>
</dbReference>
<proteinExistence type="predicted"/>
<dbReference type="EMBL" id="MHSK01000025">
    <property type="protein sequence ID" value="OHA41783.1"/>
    <property type="molecule type" value="Genomic_DNA"/>
</dbReference>
<dbReference type="SMART" id="SM00966">
    <property type="entry name" value="SpoVT_AbrB"/>
    <property type="match status" value="1"/>
</dbReference>
<comment type="caution">
    <text evidence="2">The sequence shown here is derived from an EMBL/GenBank/DDBJ whole genome shotgun (WGS) entry which is preliminary data.</text>
</comment>
<gene>
    <name evidence="2" type="ORF">A3G52_04020</name>
</gene>
<organism evidence="2 3">
    <name type="scientific">Candidatus Taylorbacteria bacterium RIFCSPLOWO2_12_FULL_43_20</name>
    <dbReference type="NCBI Taxonomy" id="1802332"/>
    <lineage>
        <taxon>Bacteria</taxon>
        <taxon>Candidatus Tayloriibacteriota</taxon>
    </lineage>
</organism>
<dbReference type="InterPro" id="IPR007159">
    <property type="entry name" value="SpoVT-AbrB_dom"/>
</dbReference>
<evidence type="ECO:0000313" key="2">
    <source>
        <dbReference type="EMBL" id="OHA41783.1"/>
    </source>
</evidence>
<feature type="domain" description="SpoVT-AbrB" evidence="1">
    <location>
        <begin position="6"/>
        <end position="53"/>
    </location>
</feature>
<dbReference type="SUPFAM" id="SSF89447">
    <property type="entry name" value="AbrB/MazE/MraZ-like"/>
    <property type="match status" value="1"/>
</dbReference>
<reference evidence="2 3" key="1">
    <citation type="journal article" date="2016" name="Nat. Commun.">
        <title>Thousands of microbial genomes shed light on interconnected biogeochemical processes in an aquifer system.</title>
        <authorList>
            <person name="Anantharaman K."/>
            <person name="Brown C.T."/>
            <person name="Hug L.A."/>
            <person name="Sharon I."/>
            <person name="Castelle C.J."/>
            <person name="Probst A.J."/>
            <person name="Thomas B.C."/>
            <person name="Singh A."/>
            <person name="Wilkins M.J."/>
            <person name="Karaoz U."/>
            <person name="Brodie E.L."/>
            <person name="Williams K.H."/>
            <person name="Hubbard S.S."/>
            <person name="Banfield J.F."/>
        </authorList>
    </citation>
    <scope>NUCLEOTIDE SEQUENCE [LARGE SCALE GENOMIC DNA]</scope>
</reference>
<dbReference type="InterPro" id="IPR037914">
    <property type="entry name" value="SpoVT-AbrB_sf"/>
</dbReference>
<evidence type="ECO:0000313" key="3">
    <source>
        <dbReference type="Proteomes" id="UP000177269"/>
    </source>
</evidence>
<sequence>MAQKIIKIGTSIGATFPRHMREAVGLKEGDIIEVTPTKEKDALIVRKLRTKKRTVKKELIDWSDRFISKYHEALEELADK</sequence>